<accession>A0A9X2NIC5</accession>
<feature type="domain" description="Helix-turn-helix" evidence="1">
    <location>
        <begin position="3"/>
        <end position="44"/>
    </location>
</feature>
<evidence type="ECO:0000313" key="3">
    <source>
        <dbReference type="Proteomes" id="UP001144096"/>
    </source>
</evidence>
<evidence type="ECO:0000259" key="1">
    <source>
        <dbReference type="Pfam" id="PF12728"/>
    </source>
</evidence>
<dbReference type="EMBL" id="JAMXQV010000024">
    <property type="protein sequence ID" value="MCR6488322.1"/>
    <property type="molecule type" value="Genomic_DNA"/>
</dbReference>
<evidence type="ECO:0000313" key="2">
    <source>
        <dbReference type="EMBL" id="MCR6488322.1"/>
    </source>
</evidence>
<dbReference type="Proteomes" id="UP001144096">
    <property type="component" value="Unassembled WGS sequence"/>
</dbReference>
<gene>
    <name evidence="2" type="ORF">M8542_36375</name>
</gene>
<name>A0A9X2NIC5_9PSEU</name>
<dbReference type="Pfam" id="PF12728">
    <property type="entry name" value="HTH_17"/>
    <property type="match status" value="1"/>
</dbReference>
<protein>
    <submittedName>
        <fullName evidence="2">Helix-turn-helix domain-containing protein</fullName>
    </submittedName>
</protein>
<sequence length="53" mass="5762">MTAADLLGIKRTKAYTLARNGAFPVPTVRIGRSYRVAVASIVELFGLGREPRT</sequence>
<reference evidence="2" key="1">
    <citation type="submission" date="2022-06" db="EMBL/GenBank/DDBJ databases">
        <title>Amycolatopsis iheyaensis sp. nov., a new species of the genus Amycolatopsis isolated from soil in Iheya island, Japan.</title>
        <authorList>
            <person name="Ngamcharungchit C."/>
            <person name="Kanto H."/>
            <person name="Take A."/>
            <person name="Intra B."/>
            <person name="Matsumoto A."/>
            <person name="Panbangred W."/>
            <person name="Inahashi Y."/>
        </authorList>
    </citation>
    <scope>NUCLEOTIDE SEQUENCE</scope>
    <source>
        <strain evidence="2">OK19-0408</strain>
    </source>
</reference>
<dbReference type="InterPro" id="IPR041657">
    <property type="entry name" value="HTH_17"/>
</dbReference>
<keyword evidence="3" id="KW-1185">Reference proteome</keyword>
<organism evidence="2 3">
    <name type="scientific">Amycolatopsis iheyensis</name>
    <dbReference type="NCBI Taxonomy" id="2945988"/>
    <lineage>
        <taxon>Bacteria</taxon>
        <taxon>Bacillati</taxon>
        <taxon>Actinomycetota</taxon>
        <taxon>Actinomycetes</taxon>
        <taxon>Pseudonocardiales</taxon>
        <taxon>Pseudonocardiaceae</taxon>
        <taxon>Amycolatopsis</taxon>
    </lineage>
</organism>
<proteinExistence type="predicted"/>
<dbReference type="AlphaFoldDB" id="A0A9X2NIC5"/>
<comment type="caution">
    <text evidence="2">The sequence shown here is derived from an EMBL/GenBank/DDBJ whole genome shotgun (WGS) entry which is preliminary data.</text>
</comment>
<dbReference type="RefSeq" id="WP_257924962.1">
    <property type="nucleotide sequence ID" value="NZ_JAMXQV010000024.1"/>
</dbReference>